<feature type="domain" description="Beta-lactamase-related" evidence="1">
    <location>
        <begin position="78"/>
        <end position="385"/>
    </location>
</feature>
<dbReference type="EMBL" id="CP092365">
    <property type="protein sequence ID" value="ULN54545.1"/>
    <property type="molecule type" value="Genomic_DNA"/>
</dbReference>
<dbReference type="PANTHER" id="PTHR43283">
    <property type="entry name" value="BETA-LACTAMASE-RELATED"/>
    <property type="match status" value="1"/>
</dbReference>
<proteinExistence type="predicted"/>
<dbReference type="RefSeq" id="WP_240172734.1">
    <property type="nucleotide sequence ID" value="NZ_CP092365.1"/>
</dbReference>
<dbReference type="Pfam" id="PF00144">
    <property type="entry name" value="Beta-lactamase"/>
    <property type="match status" value="1"/>
</dbReference>
<dbReference type="SUPFAM" id="SSF56601">
    <property type="entry name" value="beta-lactamase/transpeptidase-like"/>
    <property type="match status" value="1"/>
</dbReference>
<name>A0ABY3U603_9MYCO</name>
<organism evidence="2 3">
    <name type="scientific">Mycolicibacillus parakoreensis</name>
    <dbReference type="NCBI Taxonomy" id="1069221"/>
    <lineage>
        <taxon>Bacteria</taxon>
        <taxon>Bacillati</taxon>
        <taxon>Actinomycetota</taxon>
        <taxon>Actinomycetes</taxon>
        <taxon>Mycobacteriales</taxon>
        <taxon>Mycobacteriaceae</taxon>
        <taxon>Mycolicibacillus</taxon>
    </lineage>
</organism>
<evidence type="ECO:0000259" key="1">
    <source>
        <dbReference type="Pfam" id="PF00144"/>
    </source>
</evidence>
<dbReference type="InterPro" id="IPR012338">
    <property type="entry name" value="Beta-lactam/transpept-like"/>
</dbReference>
<evidence type="ECO:0000313" key="3">
    <source>
        <dbReference type="Proteomes" id="UP001055200"/>
    </source>
</evidence>
<accession>A0ABY3U603</accession>
<dbReference type="InterPro" id="IPR050789">
    <property type="entry name" value="Diverse_Enzym_Activities"/>
</dbReference>
<reference evidence="2" key="1">
    <citation type="submission" date="2022-08" db="EMBL/GenBank/DDBJ databases">
        <title>Complete genome sequence of 14 non-tuberculosis mycobacteria type-strains.</title>
        <authorList>
            <person name="Igarashi Y."/>
            <person name="Osugi A."/>
            <person name="Mitarai S."/>
        </authorList>
    </citation>
    <scope>NUCLEOTIDE SEQUENCE</scope>
    <source>
        <strain evidence="2">DSM 45575</strain>
    </source>
</reference>
<dbReference type="PANTHER" id="PTHR43283:SF7">
    <property type="entry name" value="BETA-LACTAMASE-RELATED DOMAIN-CONTAINING PROTEIN"/>
    <property type="match status" value="1"/>
</dbReference>
<evidence type="ECO:0000313" key="2">
    <source>
        <dbReference type="EMBL" id="ULN54545.1"/>
    </source>
</evidence>
<dbReference type="Proteomes" id="UP001055200">
    <property type="component" value="Chromosome"/>
</dbReference>
<keyword evidence="3" id="KW-1185">Reference proteome</keyword>
<dbReference type="InterPro" id="IPR001466">
    <property type="entry name" value="Beta-lactam-related"/>
</dbReference>
<sequence>MNGEVDRAPAGVGIDNWRSAQFARWAFQHVEELLATAVIARGSGPVVQLPAVGSGIGEIPAIETGGEVITVDAVMAGSATDGWAVAHRGVIVAEEYLGGMGPQTRHLLFSVSKSLVGIVVGALYETGALDVNAPVTAFVPALTDCGYAGATIRDLMDMRSGIAFSEEHRDPAAETHLMDQAIGWAPRRNDNVPTTLHDFLLTLRQKSPHGGPFEYRSCETNVLGWVCEAATGRAMPELLSELVWSRLGAAGEATILVDWVGTGIVDGGISACLTDMIRFGSLFLRDGVALTGEQVVPAAWLADTFAGGADSRQAFAASPDDTGMIGGMYRNQMWFPYPGDNIALCLGMCGQMVYINRAVEMVGVKVSSQSQAHEPHTTEALRAFDAIAEELAGGATR</sequence>
<protein>
    <submittedName>
        <fullName evidence="2">Beta-lactamase family protein</fullName>
    </submittedName>
</protein>
<dbReference type="Gene3D" id="3.40.710.10">
    <property type="entry name" value="DD-peptidase/beta-lactamase superfamily"/>
    <property type="match status" value="1"/>
</dbReference>
<gene>
    <name evidence="2" type="ORF">MIU77_07950</name>
</gene>